<dbReference type="Proteomes" id="UP000323505">
    <property type="component" value="Unassembled WGS sequence"/>
</dbReference>
<evidence type="ECO:0000313" key="2">
    <source>
        <dbReference type="Proteomes" id="UP000323505"/>
    </source>
</evidence>
<reference evidence="1 2" key="1">
    <citation type="submission" date="2019-08" db="EMBL/GenBank/DDBJ databases">
        <title>Actinomadura sp. nov. CYP1-5 isolated from mountain soil.</title>
        <authorList>
            <person name="Songsumanus A."/>
            <person name="Kuncharoen N."/>
            <person name="Kudo T."/>
            <person name="Yuki M."/>
            <person name="Igarashi Y."/>
            <person name="Tanasupawat S."/>
        </authorList>
    </citation>
    <scope>NUCLEOTIDE SEQUENCE [LARGE SCALE GENOMIC DNA]</scope>
    <source>
        <strain evidence="1 2">CYP1-5</strain>
    </source>
</reference>
<comment type="caution">
    <text evidence="1">The sequence shown here is derived from an EMBL/GenBank/DDBJ whole genome shotgun (WGS) entry which is preliminary data.</text>
</comment>
<evidence type="ECO:0008006" key="3">
    <source>
        <dbReference type="Google" id="ProtNLM"/>
    </source>
</evidence>
<dbReference type="GO" id="GO:0003676">
    <property type="term" value="F:nucleic acid binding"/>
    <property type="evidence" value="ECO:0007669"/>
    <property type="project" value="InterPro"/>
</dbReference>
<accession>A0A5D3F7U2</accession>
<dbReference type="AlphaFoldDB" id="A0A5D3F7U2"/>
<gene>
    <name evidence="1" type="ORF">FXF68_30870</name>
</gene>
<dbReference type="EMBL" id="VSRQ01000007">
    <property type="protein sequence ID" value="TYK45087.1"/>
    <property type="molecule type" value="Genomic_DNA"/>
</dbReference>
<dbReference type="InterPro" id="IPR036397">
    <property type="entry name" value="RNaseH_sf"/>
</dbReference>
<dbReference type="Gene3D" id="3.30.420.10">
    <property type="entry name" value="Ribonuclease H-like superfamily/Ribonuclease H"/>
    <property type="match status" value="1"/>
</dbReference>
<dbReference type="SUPFAM" id="SSF53098">
    <property type="entry name" value="Ribonuclease H-like"/>
    <property type="match status" value="1"/>
</dbReference>
<dbReference type="InterPro" id="IPR012337">
    <property type="entry name" value="RNaseH-like_sf"/>
</dbReference>
<name>A0A5D3F7U2_9ACTN</name>
<keyword evidence="2" id="KW-1185">Reference proteome</keyword>
<evidence type="ECO:0000313" key="1">
    <source>
        <dbReference type="EMBL" id="TYK45087.1"/>
    </source>
</evidence>
<dbReference type="RefSeq" id="WP_148765402.1">
    <property type="nucleotide sequence ID" value="NZ_VSRQ01000007.1"/>
</dbReference>
<protein>
    <recommendedName>
        <fullName evidence="3">Exonuclease domain-containing protein</fullName>
    </recommendedName>
</protein>
<organism evidence="1 2">
    <name type="scientific">Actinomadura decatromicini</name>
    <dbReference type="NCBI Taxonomy" id="2604572"/>
    <lineage>
        <taxon>Bacteria</taxon>
        <taxon>Bacillati</taxon>
        <taxon>Actinomycetota</taxon>
        <taxon>Actinomycetes</taxon>
        <taxon>Streptosporangiales</taxon>
        <taxon>Thermomonosporaceae</taxon>
        <taxon>Actinomadura</taxon>
    </lineage>
</organism>
<proteinExistence type="predicted"/>
<sequence>MSRIVFLDLETTGLDPARHEVWEIGLIDTSLYSTPRSDIMFMTMSEAHLWRIYPDLAKADPAALTKNQFYRVTENTRTPGDGNVQTGHVCDLAADACPQLKHMIGEDRHFHWSPAPVVAETLARILDGAVVVGANPSFDRDFLRPFLAANGHAYTAHYRPICITAVGFGFLYGRHGRPGDIAAVPDLDWPLSSDQVSRALGVDPDKYERHTALGDAAWVRAQWDAIIGGGHA</sequence>